<organism evidence="4 5">
    <name type="scientific">Cohnella fermenti</name>
    <dbReference type="NCBI Taxonomy" id="2565925"/>
    <lineage>
        <taxon>Bacteria</taxon>
        <taxon>Bacillati</taxon>
        <taxon>Bacillota</taxon>
        <taxon>Bacilli</taxon>
        <taxon>Bacillales</taxon>
        <taxon>Paenibacillaceae</taxon>
        <taxon>Cohnella</taxon>
    </lineage>
</organism>
<sequence length="802" mass="90618">MEENKEWHAKWIWRMDYPWSTDPGVHELVLFRRSFQVGNPSGARLNVKVSADSRYRLYLNGESVSVGPCKGDSYTHYYETVELGGKLRKGENVLAAKVLHYAASQPHRMGISGPISIHRSNAGAFLLEGAVEEIGQIEQRLDTDERWLCHLEEGFAMLPSRLIPWLGGCESVDGSRMSHGWARQDYDDSLWRPAVVVCDTGDRFGELTPWQLSPRPIPELIEDARSFAAVSEACDELTAKSLSALLRSEQGGTLKLAPHTRFKVELDAGELSTGYLHVAIRGGKDSEVRLLAAECYEHPNSTPDRRIKGVRDRAADGKLIGETDSYRVAGVGGKELNEEVYEPFWFRTFRYIGLVIETKDEPLELTRILFRDTGYPLEISGEFECSDPNCNKLWDLSVNTLRRCMHETYEDCPYYEQLQYTMDTRLQMLFTYRLGADDRLARRTLYDFHSSALPSGMLQCRYPSEYRQVIPAFSLFWIDMLHDHYMHFGDIAVLRRYRHTIAGLLDWFERRLTIDGLVGPTPRAYWTYYDWVEQWPGGAPKAHEYGPVTLLSQMYSAALQQAAELFEATGWMDAASEATSLAERVNAALLRHCWHAERKMFADGPDVEDFSQHAQIWGIACGAVRGDAAADLIERTLRDPELAVVSLPMTYSLFRVLSELGMYERTSVLWERWKAFADMNLTTLPEMAHGNPRSDCHAWSALPLSEYPGGILGVQPGAPGYNVIRVAPQPLNLTWAKGKSATRHGPVTVAWHRKDGRFSLEGEGPVGIPVEITLPNGEVMRVAAGGQFRFECDEATWKVEGI</sequence>
<dbReference type="InterPro" id="IPR008928">
    <property type="entry name" value="6-hairpin_glycosidase_sf"/>
</dbReference>
<evidence type="ECO:0000313" key="5">
    <source>
        <dbReference type="Proteomes" id="UP000310636"/>
    </source>
</evidence>
<dbReference type="InterPro" id="IPR035398">
    <property type="entry name" value="Bac_rhamnosid_C"/>
</dbReference>
<dbReference type="InterPro" id="IPR013737">
    <property type="entry name" value="Bac_rhamnosid_N"/>
</dbReference>
<evidence type="ECO:0000259" key="2">
    <source>
        <dbReference type="Pfam" id="PF17389"/>
    </source>
</evidence>
<dbReference type="Gene3D" id="2.60.120.260">
    <property type="entry name" value="Galactose-binding domain-like"/>
    <property type="match status" value="2"/>
</dbReference>
<dbReference type="OrthoDB" id="9815108at2"/>
<dbReference type="AlphaFoldDB" id="A0A4S4BRD2"/>
<dbReference type="PANTHER" id="PTHR34987:SF2">
    <property type="entry name" value="B, PUTATIVE (AFU_ORTHOLOGUE AFUA_7G05040)-RELATED"/>
    <property type="match status" value="1"/>
</dbReference>
<keyword evidence="5" id="KW-1185">Reference proteome</keyword>
<dbReference type="Gene3D" id="2.60.420.10">
    <property type="entry name" value="Maltose phosphorylase, domain 3"/>
    <property type="match status" value="1"/>
</dbReference>
<dbReference type="Proteomes" id="UP000310636">
    <property type="component" value="Unassembled WGS sequence"/>
</dbReference>
<dbReference type="PANTHER" id="PTHR34987">
    <property type="entry name" value="C, PUTATIVE (AFU_ORTHOLOGUE AFUA_3G02880)-RELATED"/>
    <property type="match status" value="1"/>
</dbReference>
<evidence type="ECO:0008006" key="6">
    <source>
        <dbReference type="Google" id="ProtNLM"/>
    </source>
</evidence>
<evidence type="ECO:0000259" key="3">
    <source>
        <dbReference type="Pfam" id="PF17390"/>
    </source>
</evidence>
<proteinExistence type="predicted"/>
<comment type="caution">
    <text evidence="4">The sequence shown here is derived from an EMBL/GenBank/DDBJ whole genome shotgun (WGS) entry which is preliminary data.</text>
</comment>
<dbReference type="RefSeq" id="WP_136371265.1">
    <property type="nucleotide sequence ID" value="NZ_SSOB01000023.1"/>
</dbReference>
<gene>
    <name evidence="4" type="ORF">E6C55_18345</name>
</gene>
<dbReference type="Pfam" id="PF17390">
    <property type="entry name" value="Bac_rhamnosid_C"/>
    <property type="match status" value="1"/>
</dbReference>
<feature type="domain" description="Bacterial alpha-L-rhamnosidase N-terminal" evidence="1">
    <location>
        <begin position="48"/>
        <end position="197"/>
    </location>
</feature>
<dbReference type="SUPFAM" id="SSF49785">
    <property type="entry name" value="Galactose-binding domain-like"/>
    <property type="match status" value="1"/>
</dbReference>
<dbReference type="EMBL" id="SSOB01000023">
    <property type="protein sequence ID" value="THF76727.1"/>
    <property type="molecule type" value="Genomic_DNA"/>
</dbReference>
<accession>A0A4S4BRD2</accession>
<dbReference type="Pfam" id="PF08531">
    <property type="entry name" value="Bac_rhamnosid_N"/>
    <property type="match status" value="1"/>
</dbReference>
<feature type="domain" description="Alpha-L-rhamnosidase six-hairpin glycosidase" evidence="2">
    <location>
        <begin position="381"/>
        <end position="638"/>
    </location>
</feature>
<name>A0A4S4BRD2_9BACL</name>
<dbReference type="InterPro" id="IPR035396">
    <property type="entry name" value="Bac_rhamnosid6H"/>
</dbReference>
<dbReference type="InterPro" id="IPR008979">
    <property type="entry name" value="Galactose-bd-like_sf"/>
</dbReference>
<dbReference type="SUPFAM" id="SSF48208">
    <property type="entry name" value="Six-hairpin glycosidases"/>
    <property type="match status" value="1"/>
</dbReference>
<evidence type="ECO:0000313" key="4">
    <source>
        <dbReference type="EMBL" id="THF76727.1"/>
    </source>
</evidence>
<dbReference type="InterPro" id="IPR012341">
    <property type="entry name" value="6hp_glycosidase-like_sf"/>
</dbReference>
<dbReference type="GO" id="GO:0005975">
    <property type="term" value="P:carbohydrate metabolic process"/>
    <property type="evidence" value="ECO:0007669"/>
    <property type="project" value="InterPro"/>
</dbReference>
<evidence type="ECO:0000259" key="1">
    <source>
        <dbReference type="Pfam" id="PF08531"/>
    </source>
</evidence>
<dbReference type="Gene3D" id="1.50.10.10">
    <property type="match status" value="1"/>
</dbReference>
<reference evidence="4 5" key="1">
    <citation type="submission" date="2019-04" db="EMBL/GenBank/DDBJ databases">
        <title>Cohnella sp. nov. isolated from preserved vegetables.</title>
        <authorList>
            <person name="Lin S.-Y."/>
            <person name="Hung M.-H."/>
            <person name="Young C.-C."/>
        </authorList>
    </citation>
    <scope>NUCLEOTIDE SEQUENCE [LARGE SCALE GENOMIC DNA]</scope>
    <source>
        <strain evidence="4 5">CC-MHH1044</strain>
    </source>
</reference>
<feature type="domain" description="Alpha-L-rhamnosidase C-terminal" evidence="3">
    <location>
        <begin position="713"/>
        <end position="783"/>
    </location>
</feature>
<dbReference type="Pfam" id="PF17389">
    <property type="entry name" value="Bac_rhamnosid6H"/>
    <property type="match status" value="1"/>
</dbReference>
<protein>
    <recommendedName>
        <fullName evidence="6">Alpha-L-rhamnosidase</fullName>
    </recommendedName>
</protein>